<dbReference type="InterPro" id="IPR023346">
    <property type="entry name" value="Lysozyme-like_dom_sf"/>
</dbReference>
<dbReference type="OrthoDB" id="92254at2"/>
<dbReference type="InterPro" id="IPR037061">
    <property type="entry name" value="Lytic_TGlycoase_superhlx_L_sf"/>
</dbReference>
<evidence type="ECO:0000256" key="3">
    <source>
        <dbReference type="SAM" id="SignalP"/>
    </source>
</evidence>
<dbReference type="CDD" id="cd13401">
    <property type="entry name" value="Slt70-like"/>
    <property type="match status" value="1"/>
</dbReference>
<dbReference type="PANTHER" id="PTHR37423:SF5">
    <property type="entry name" value="SOLUBLE LYTIC MUREIN TRANSGLYCOSYLASE"/>
    <property type="match status" value="1"/>
</dbReference>
<dbReference type="SUPFAM" id="SSF53955">
    <property type="entry name" value="Lysozyme-like"/>
    <property type="match status" value="1"/>
</dbReference>
<evidence type="ECO:0000313" key="6">
    <source>
        <dbReference type="EMBL" id="OAM38704.1"/>
    </source>
</evidence>
<dbReference type="AlphaFoldDB" id="A0A1B6VWV2"/>
<dbReference type="Gene3D" id="1.10.1240.20">
    <property type="entry name" value="Lytic transglycosylase, superhelical linker domain"/>
    <property type="match status" value="1"/>
</dbReference>
<gene>
    <name evidence="6" type="ORF">A7Q00_10600</name>
</gene>
<feature type="domain" description="Lytic transglycosylase superhelical linker" evidence="5">
    <location>
        <begin position="402"/>
        <end position="444"/>
    </location>
</feature>
<dbReference type="InterPro" id="IPR012289">
    <property type="entry name" value="Lytic_TGlycosylase_superhlx_L"/>
</dbReference>
<dbReference type="PANTHER" id="PTHR37423">
    <property type="entry name" value="SOLUBLE LYTIC MUREIN TRANSGLYCOSYLASE-RELATED"/>
    <property type="match status" value="1"/>
</dbReference>
<comment type="similarity">
    <text evidence="1">Belongs to the transglycosylase Slt family.</text>
</comment>
<dbReference type="InterPro" id="IPR008258">
    <property type="entry name" value="Transglycosylase_SLT_dom_1"/>
</dbReference>
<dbReference type="RefSeq" id="WP_064090494.1">
    <property type="nucleotide sequence ID" value="NZ_LXSQ01000023.1"/>
</dbReference>
<comment type="caution">
    <text evidence="6">The sequence shown here is derived from an EMBL/GenBank/DDBJ whole genome shotgun (WGS) entry which is preliminary data.</text>
</comment>
<dbReference type="Gene3D" id="1.10.530.10">
    <property type="match status" value="1"/>
</dbReference>
<feature type="domain" description="Transglycosylase SLT" evidence="4">
    <location>
        <begin position="467"/>
        <end position="569"/>
    </location>
</feature>
<feature type="chain" id="PRO_5008590570" evidence="3">
    <location>
        <begin position="20"/>
        <end position="620"/>
    </location>
</feature>
<evidence type="ECO:0000259" key="5">
    <source>
        <dbReference type="Pfam" id="PF14718"/>
    </source>
</evidence>
<feature type="signal peptide" evidence="3">
    <location>
        <begin position="1"/>
        <end position="19"/>
    </location>
</feature>
<dbReference type="SUPFAM" id="SSF48435">
    <property type="entry name" value="Bacterial muramidases"/>
    <property type="match status" value="1"/>
</dbReference>
<dbReference type="STRING" id="1795832.A7Q00_10600"/>
<proteinExistence type="inferred from homology"/>
<sequence>MKKTVYQHSLPLLAASLLAACSSQTETPVEPINTDSSAATIQLPGGRRSDSEEKVLADYQLFQSAQAALKQGDAGQAAQFLAQAQPSAMADSLRNQWLKQLGRSGQWQEFARQYGYLKPANRDKETRCYAALAGQENQNAAQEVLAELGRQPEGCNRLLEQLAAQGKLPAEAAWRRVRGLLANNQISDARRLAAALGSPLPDPLTNATPDSQGGREALLHSVIGQNARKQADAAQRLQNLSASLSPAQTGFAWAVLGHHYALNQRFPAALDAFNRADRSQLGKEHWEWYARSALRLGRWSDLQNIIEAMPDTLRADPAWQYWLARSLAASGDSARAQQYYRQAAASGRNFYALLATEALGGQVNTRNTAAEPGSSQTGQVAADGAISRALSLFRASQRSGDWDMRKQAQAEWRYAVDGFNEPTLLAAAKLAHDAGFYEMGIYAADKTHSQINYNLRYISPFRDSVTRYAAQANIDPAWAYGIIRQESRFMIGVRSRVGATGLMQVMPATAREIAGKIGMDPAELHTIEGNIRMGTWYLGDGRNRLGSEVLATAGYNAGPGRARNWQAATALEGAVYAETIPFDETRDYVKRVMANATYYASLLGEPNTSLTRRLGIIPAR</sequence>
<dbReference type="GO" id="GO:0042597">
    <property type="term" value="C:periplasmic space"/>
    <property type="evidence" value="ECO:0007669"/>
    <property type="project" value="InterPro"/>
</dbReference>
<evidence type="ECO:0000313" key="7">
    <source>
        <dbReference type="Proteomes" id="UP000077726"/>
    </source>
</evidence>
<accession>A0A1B6VWV2</accession>
<reference evidence="7" key="1">
    <citation type="submission" date="2016-05" db="EMBL/GenBank/DDBJ databases">
        <title>Draft genome of Corynebacterium afermentans subsp. afermentans LCDC 88199T.</title>
        <authorList>
            <person name="Bernier A.-M."/>
            <person name="Bernard K."/>
        </authorList>
    </citation>
    <scope>NUCLEOTIDE SEQUENCE [LARGE SCALE GENOMIC DNA]</scope>
    <source>
        <strain evidence="7">NML130454</strain>
    </source>
</reference>
<dbReference type="GO" id="GO:0004553">
    <property type="term" value="F:hydrolase activity, hydrolyzing O-glycosyl compounds"/>
    <property type="evidence" value="ECO:0007669"/>
    <property type="project" value="InterPro"/>
</dbReference>
<evidence type="ECO:0000259" key="4">
    <source>
        <dbReference type="Pfam" id="PF01464"/>
    </source>
</evidence>
<dbReference type="Pfam" id="PF01464">
    <property type="entry name" value="SLT"/>
    <property type="match status" value="1"/>
</dbReference>
<keyword evidence="7" id="KW-1185">Reference proteome</keyword>
<organism evidence="6 7">
    <name type="scientific">Eikenella halliae</name>
    <dbReference type="NCBI Taxonomy" id="1795832"/>
    <lineage>
        <taxon>Bacteria</taxon>
        <taxon>Pseudomonadati</taxon>
        <taxon>Pseudomonadota</taxon>
        <taxon>Betaproteobacteria</taxon>
        <taxon>Neisseriales</taxon>
        <taxon>Neisseriaceae</taxon>
        <taxon>Eikenella</taxon>
    </lineage>
</organism>
<name>A0A1B6VWV2_9NEIS</name>
<dbReference type="InterPro" id="IPR008939">
    <property type="entry name" value="Lytic_TGlycosylase_superhlx_U"/>
</dbReference>
<dbReference type="PROSITE" id="PS51257">
    <property type="entry name" value="PROKAR_LIPOPROTEIN"/>
    <property type="match status" value="1"/>
</dbReference>
<dbReference type="Proteomes" id="UP000077726">
    <property type="component" value="Unassembled WGS sequence"/>
</dbReference>
<keyword evidence="2 3" id="KW-0732">Signal</keyword>
<evidence type="ECO:0000256" key="2">
    <source>
        <dbReference type="ARBA" id="ARBA00022729"/>
    </source>
</evidence>
<dbReference type="EMBL" id="LXSQ01000023">
    <property type="protein sequence ID" value="OAM38704.1"/>
    <property type="molecule type" value="Genomic_DNA"/>
</dbReference>
<evidence type="ECO:0000256" key="1">
    <source>
        <dbReference type="ARBA" id="ARBA00007734"/>
    </source>
</evidence>
<dbReference type="Gene3D" id="1.25.20.10">
    <property type="entry name" value="Bacterial muramidases"/>
    <property type="match status" value="1"/>
</dbReference>
<protein>
    <submittedName>
        <fullName evidence="6">Lytic murein transglycosylase</fullName>
    </submittedName>
</protein>
<dbReference type="Pfam" id="PF14718">
    <property type="entry name" value="SLT_L"/>
    <property type="match status" value="1"/>
</dbReference>